<dbReference type="AlphaFoldDB" id="A0A4R2KXR1"/>
<protein>
    <submittedName>
        <fullName evidence="2">Flagellar protein FlgJ</fullName>
    </submittedName>
</protein>
<dbReference type="Proteomes" id="UP000294919">
    <property type="component" value="Unassembled WGS sequence"/>
</dbReference>
<keyword evidence="3" id="KW-1185">Reference proteome</keyword>
<evidence type="ECO:0000259" key="1">
    <source>
        <dbReference type="Pfam" id="PF10135"/>
    </source>
</evidence>
<name>A0A4R2KXR1_9FIRM</name>
<accession>A0A4R2KXR1</accession>
<evidence type="ECO:0000313" key="3">
    <source>
        <dbReference type="Proteomes" id="UP000294919"/>
    </source>
</evidence>
<keyword evidence="2" id="KW-0966">Cell projection</keyword>
<keyword evidence="2" id="KW-0282">Flagellum</keyword>
<keyword evidence="2" id="KW-0969">Cilium</keyword>
<dbReference type="OrthoDB" id="9796740at2"/>
<dbReference type="InterPro" id="IPR019301">
    <property type="entry name" value="Flagellar_prot_FlgJ_N"/>
</dbReference>
<evidence type="ECO:0000313" key="2">
    <source>
        <dbReference type="EMBL" id="TCO78814.1"/>
    </source>
</evidence>
<reference evidence="2 3" key="1">
    <citation type="submission" date="2019-03" db="EMBL/GenBank/DDBJ databases">
        <title>Genomic Encyclopedia of Type Strains, Phase IV (KMG-IV): sequencing the most valuable type-strain genomes for metagenomic binning, comparative biology and taxonomic classification.</title>
        <authorList>
            <person name="Goeker M."/>
        </authorList>
    </citation>
    <scope>NUCLEOTIDE SEQUENCE [LARGE SCALE GENOMIC DNA]</scope>
    <source>
        <strain evidence="2 3">DSM 102940</strain>
    </source>
</reference>
<feature type="domain" description="Flagellar protein FlgJ N-terminal" evidence="1">
    <location>
        <begin position="59"/>
        <end position="107"/>
    </location>
</feature>
<comment type="caution">
    <text evidence="2">The sequence shown here is derived from an EMBL/GenBank/DDBJ whole genome shotgun (WGS) entry which is preliminary data.</text>
</comment>
<dbReference type="RefSeq" id="WP_132243412.1">
    <property type="nucleotide sequence ID" value="NZ_SLWV01000004.1"/>
</dbReference>
<proteinExistence type="predicted"/>
<organism evidence="2 3">
    <name type="scientific">Marinisporobacter balticus</name>
    <dbReference type="NCBI Taxonomy" id="2018667"/>
    <lineage>
        <taxon>Bacteria</taxon>
        <taxon>Bacillati</taxon>
        <taxon>Bacillota</taxon>
        <taxon>Clostridia</taxon>
        <taxon>Peptostreptococcales</taxon>
        <taxon>Thermotaleaceae</taxon>
        <taxon>Marinisporobacter</taxon>
    </lineage>
</organism>
<gene>
    <name evidence="2" type="ORF">EV214_104201</name>
</gene>
<dbReference type="PRINTS" id="PR01002">
    <property type="entry name" value="FLGFLGJ"/>
</dbReference>
<sequence length="113" mass="13099">MNINPISASTINKSQYEKSKVEDNAFEKIFEQAKDSKDEEKLKDACRQFESVFMNMLMKNMRNTIHDDGIMEKSYAREMFEGMLDEKIADEASKGEGMGLAQQMYKQLAKHMK</sequence>
<dbReference type="EMBL" id="SLWV01000004">
    <property type="protein sequence ID" value="TCO78814.1"/>
    <property type="molecule type" value="Genomic_DNA"/>
</dbReference>
<dbReference type="Pfam" id="PF10135">
    <property type="entry name" value="Rod-binding"/>
    <property type="match status" value="1"/>
</dbReference>